<keyword evidence="6" id="KW-0067">ATP-binding</keyword>
<dbReference type="PANTHER" id="PTHR32309">
    <property type="entry name" value="TYROSINE-PROTEIN KINASE"/>
    <property type="match status" value="1"/>
</dbReference>
<feature type="domain" description="AAA" evidence="10">
    <location>
        <begin position="166"/>
        <end position="320"/>
    </location>
</feature>
<dbReference type="CDD" id="cd05387">
    <property type="entry name" value="BY-kinase"/>
    <property type="match status" value="1"/>
</dbReference>
<evidence type="ECO:0000256" key="7">
    <source>
        <dbReference type="ARBA" id="ARBA00023137"/>
    </source>
</evidence>
<feature type="region of interest" description="Disordered" evidence="9">
    <location>
        <begin position="90"/>
        <end position="114"/>
    </location>
</feature>
<evidence type="ECO:0000313" key="11">
    <source>
        <dbReference type="EMBL" id="MFC3460095.1"/>
    </source>
</evidence>
<evidence type="ECO:0000256" key="3">
    <source>
        <dbReference type="ARBA" id="ARBA00022679"/>
    </source>
</evidence>
<dbReference type="InterPro" id="IPR027417">
    <property type="entry name" value="P-loop_NTPase"/>
</dbReference>
<name>A0ABV7PN65_9BURK</name>
<dbReference type="Pfam" id="PF13614">
    <property type="entry name" value="AAA_31"/>
    <property type="match status" value="1"/>
</dbReference>
<evidence type="ECO:0000256" key="2">
    <source>
        <dbReference type="ARBA" id="ARBA00011903"/>
    </source>
</evidence>
<evidence type="ECO:0000256" key="5">
    <source>
        <dbReference type="ARBA" id="ARBA00022777"/>
    </source>
</evidence>
<dbReference type="SUPFAM" id="SSF52540">
    <property type="entry name" value="P-loop containing nucleoside triphosphate hydrolases"/>
    <property type="match status" value="1"/>
</dbReference>
<dbReference type="EC" id="2.7.10.2" evidence="2"/>
<gene>
    <name evidence="11" type="ORF">ACFOPH_17830</name>
</gene>
<comment type="similarity">
    <text evidence="1">Belongs to the CpsD/CapB family.</text>
</comment>
<comment type="caution">
    <text evidence="11">The sequence shown here is derived from an EMBL/GenBank/DDBJ whole genome shotgun (WGS) entry which is preliminary data.</text>
</comment>
<keyword evidence="12" id="KW-1185">Reference proteome</keyword>
<reference evidence="12" key="1">
    <citation type="journal article" date="2019" name="Int. J. Syst. Evol. Microbiol.">
        <title>The Global Catalogue of Microorganisms (GCM) 10K type strain sequencing project: providing services to taxonomists for standard genome sequencing and annotation.</title>
        <authorList>
            <consortium name="The Broad Institute Genomics Platform"/>
            <consortium name="The Broad Institute Genome Sequencing Center for Infectious Disease"/>
            <person name="Wu L."/>
            <person name="Ma J."/>
        </authorList>
    </citation>
    <scope>NUCLEOTIDE SEQUENCE [LARGE SCALE GENOMIC DNA]</scope>
    <source>
        <strain evidence="12">CCM 7480</strain>
    </source>
</reference>
<keyword evidence="7" id="KW-0829">Tyrosine-protein kinase</keyword>
<dbReference type="InterPro" id="IPR025669">
    <property type="entry name" value="AAA_dom"/>
</dbReference>
<evidence type="ECO:0000256" key="6">
    <source>
        <dbReference type="ARBA" id="ARBA00022840"/>
    </source>
</evidence>
<dbReference type="NCBIfam" id="TIGR03018">
    <property type="entry name" value="pepcterm_TyrKin"/>
    <property type="match status" value="1"/>
</dbReference>
<dbReference type="Proteomes" id="UP001595665">
    <property type="component" value="Unassembled WGS sequence"/>
</dbReference>
<proteinExistence type="inferred from homology"/>
<dbReference type="InterPro" id="IPR005702">
    <property type="entry name" value="Wzc-like_C"/>
</dbReference>
<dbReference type="RefSeq" id="WP_379736711.1">
    <property type="nucleotide sequence ID" value="NZ_JBHRVV010000001.1"/>
</dbReference>
<evidence type="ECO:0000256" key="4">
    <source>
        <dbReference type="ARBA" id="ARBA00022741"/>
    </source>
</evidence>
<dbReference type="PANTHER" id="PTHR32309:SF13">
    <property type="entry name" value="FERRIC ENTEROBACTIN TRANSPORT PROTEIN FEPE"/>
    <property type="match status" value="1"/>
</dbReference>
<dbReference type="InterPro" id="IPR050445">
    <property type="entry name" value="Bact_polysacc_biosynth/exp"/>
</dbReference>
<evidence type="ECO:0000256" key="1">
    <source>
        <dbReference type="ARBA" id="ARBA00007316"/>
    </source>
</evidence>
<keyword evidence="4" id="KW-0547">Nucleotide-binding</keyword>
<accession>A0ABV7PN65</accession>
<keyword evidence="3" id="KW-0808">Transferase</keyword>
<feature type="compositionally biased region" description="Low complexity" evidence="9">
    <location>
        <begin position="16"/>
        <end position="29"/>
    </location>
</feature>
<protein>
    <recommendedName>
        <fullName evidence="2">non-specific protein-tyrosine kinase</fullName>
        <ecNumber evidence="2">2.7.10.2</ecNumber>
    </recommendedName>
</protein>
<comment type="catalytic activity">
    <reaction evidence="8">
        <text>L-tyrosyl-[protein] + ATP = O-phospho-L-tyrosyl-[protein] + ADP + H(+)</text>
        <dbReference type="Rhea" id="RHEA:10596"/>
        <dbReference type="Rhea" id="RHEA-COMP:10136"/>
        <dbReference type="Rhea" id="RHEA-COMP:20101"/>
        <dbReference type="ChEBI" id="CHEBI:15378"/>
        <dbReference type="ChEBI" id="CHEBI:30616"/>
        <dbReference type="ChEBI" id="CHEBI:46858"/>
        <dbReference type="ChEBI" id="CHEBI:61978"/>
        <dbReference type="ChEBI" id="CHEBI:456216"/>
        <dbReference type="EC" id="2.7.10.2"/>
    </reaction>
</comment>
<dbReference type="EMBL" id="JBHRVV010000001">
    <property type="protein sequence ID" value="MFC3460095.1"/>
    <property type="molecule type" value="Genomic_DNA"/>
</dbReference>
<evidence type="ECO:0000256" key="9">
    <source>
        <dbReference type="SAM" id="MobiDB-lite"/>
    </source>
</evidence>
<evidence type="ECO:0000259" key="10">
    <source>
        <dbReference type="Pfam" id="PF13614"/>
    </source>
</evidence>
<organism evidence="11 12">
    <name type="scientific">Massilia haematophila</name>
    <dbReference type="NCBI Taxonomy" id="457923"/>
    <lineage>
        <taxon>Bacteria</taxon>
        <taxon>Pseudomonadati</taxon>
        <taxon>Pseudomonadota</taxon>
        <taxon>Betaproteobacteria</taxon>
        <taxon>Burkholderiales</taxon>
        <taxon>Oxalobacteraceae</taxon>
        <taxon>Telluria group</taxon>
        <taxon>Massilia</taxon>
    </lineage>
</organism>
<feature type="compositionally biased region" description="Low complexity" evidence="9">
    <location>
        <begin position="90"/>
        <end position="108"/>
    </location>
</feature>
<sequence>MSIIEKAASRIDHTRSTAPATPATPASAPANIPADIEAEILALSPQAAPHATPAPAPQPAPIETFAPTPAEAAAAALASGTASAHASAHAPAAATAASQARATRGAAPKPNARKVDLDLARMREAGMVTAASGRTSLLEDFRVIKRPLLKRAFNEASAPGRPNNLIMVTSSLPGEGKTYCAINLAMSIAMELDHTVLLVDADVARPSVLRTLGLPAQRGLMDILIDGKLDFADVMLRTNVDTLSILPAGTSTPRATELLASSTMSNLVTEIAHRYPDRVIIFDSPPLLLTSESRVLAGHMGQIVVVVEAQTTTQHAVKESLRQLEGCSNVNLIYNKARDIPGIEETYDYHYG</sequence>
<evidence type="ECO:0000313" key="12">
    <source>
        <dbReference type="Proteomes" id="UP001595665"/>
    </source>
</evidence>
<feature type="region of interest" description="Disordered" evidence="9">
    <location>
        <begin position="1"/>
        <end position="29"/>
    </location>
</feature>
<evidence type="ECO:0000256" key="8">
    <source>
        <dbReference type="ARBA" id="ARBA00051245"/>
    </source>
</evidence>
<keyword evidence="5" id="KW-0418">Kinase</keyword>
<dbReference type="Gene3D" id="3.40.50.300">
    <property type="entry name" value="P-loop containing nucleotide triphosphate hydrolases"/>
    <property type="match status" value="1"/>
</dbReference>